<proteinExistence type="predicted"/>
<dbReference type="PANTHER" id="PTHR33840:SF1">
    <property type="entry name" value="TLE1 PHOSPHOLIPASE DOMAIN-CONTAINING PROTEIN"/>
    <property type="match status" value="1"/>
</dbReference>
<dbReference type="PANTHER" id="PTHR33840">
    <property type="match status" value="1"/>
</dbReference>
<comment type="caution">
    <text evidence="3">The sequence shown here is derived from an EMBL/GenBank/DDBJ whole genome shotgun (WGS) entry which is preliminary data.</text>
</comment>
<dbReference type="AlphaFoldDB" id="A0AAJ0FYQ9"/>
<keyword evidence="4" id="KW-1185">Reference proteome</keyword>
<evidence type="ECO:0000259" key="2">
    <source>
        <dbReference type="Pfam" id="PF09994"/>
    </source>
</evidence>
<accession>A0AAJ0FYQ9</accession>
<organism evidence="3 4">
    <name type="scientific">Conoideocrella luteorostrata</name>
    <dbReference type="NCBI Taxonomy" id="1105319"/>
    <lineage>
        <taxon>Eukaryota</taxon>
        <taxon>Fungi</taxon>
        <taxon>Dikarya</taxon>
        <taxon>Ascomycota</taxon>
        <taxon>Pezizomycotina</taxon>
        <taxon>Sordariomycetes</taxon>
        <taxon>Hypocreomycetidae</taxon>
        <taxon>Hypocreales</taxon>
        <taxon>Clavicipitaceae</taxon>
        <taxon>Conoideocrella</taxon>
    </lineage>
</organism>
<dbReference type="Proteomes" id="UP001251528">
    <property type="component" value="Unassembled WGS sequence"/>
</dbReference>
<evidence type="ECO:0000313" key="4">
    <source>
        <dbReference type="Proteomes" id="UP001251528"/>
    </source>
</evidence>
<evidence type="ECO:0000313" key="3">
    <source>
        <dbReference type="EMBL" id="KAK2616879.1"/>
    </source>
</evidence>
<protein>
    <recommendedName>
        <fullName evidence="2">T6SS Phospholipase effector Tle1-like catalytic domain-containing protein</fullName>
    </recommendedName>
</protein>
<evidence type="ECO:0000256" key="1">
    <source>
        <dbReference type="SAM" id="MobiDB-lite"/>
    </source>
</evidence>
<sequence length="494" mass="55176">MAGAAADESSSSSPRDHLLSELQKQAQQVHDLVPKDPNEFTGDVMKFDSAGKVMGHLASDYERKRLFVCCDGTWNNASGTVAPMTNVAKLARAVYRTGHDEFHLPTSLRKRQDSFTEDHRYGVVRQIVYYSSGIGAQSSLAVDSLFSGATGKGKFRPAVPLVERSCLDEIILVGFSRGGFTVRCLAHFIARIGLLRQKALVFLRPLYISWKASSEGKPNNLKQELEILDNFCIKGIKIKVLAEWDTVSALKSWKPWKKKLAFVKDEVPANVENAFHAVAINEKRRSFKPMLWQNRANASTTVKQCAFVGCHSDVGGGNKDPGLSTLSLLWMISQIETVSKANFDRETLLQFHTPVQDRQALSGCIPWPLGKPVMSIHHLTRTKGLVDGKRDVLFHRNAQLSTLNTLNIHFTARLLQGRLRLNVSLPEETIIDAEKKLLDAWIKAASTQKGEREANERRVAFWRYLSSAWKRYENKDAGADALISLIQAEFEGQA</sequence>
<reference evidence="3" key="1">
    <citation type="submission" date="2023-06" db="EMBL/GenBank/DDBJ databases">
        <title>Conoideocrella luteorostrata (Hypocreales: Clavicipitaceae), a potential biocontrol fungus for elongate hemlock scale in United States Christmas tree production areas.</title>
        <authorList>
            <person name="Barrett H."/>
            <person name="Lovett B."/>
            <person name="Macias A.M."/>
            <person name="Stajich J.E."/>
            <person name="Kasson M.T."/>
        </authorList>
    </citation>
    <scope>NUCLEOTIDE SEQUENCE</scope>
    <source>
        <strain evidence="3">ARSEF 14590</strain>
    </source>
</reference>
<gene>
    <name evidence="3" type="ORF">QQS21_000257</name>
</gene>
<dbReference type="Pfam" id="PF09994">
    <property type="entry name" value="T6SS_Tle1-like_cat"/>
    <property type="match status" value="1"/>
</dbReference>
<feature type="region of interest" description="Disordered" evidence="1">
    <location>
        <begin position="1"/>
        <end position="28"/>
    </location>
</feature>
<dbReference type="InterPro" id="IPR018712">
    <property type="entry name" value="Tle1-like_cat"/>
</dbReference>
<dbReference type="EMBL" id="JASWJB010000002">
    <property type="protein sequence ID" value="KAK2616879.1"/>
    <property type="molecule type" value="Genomic_DNA"/>
</dbReference>
<name>A0AAJ0FYQ9_9HYPO</name>
<feature type="domain" description="T6SS Phospholipase effector Tle1-like catalytic" evidence="2">
    <location>
        <begin position="64"/>
        <end position="334"/>
    </location>
</feature>